<comment type="caution">
    <text evidence="2">The sequence shown here is derived from an EMBL/GenBank/DDBJ whole genome shotgun (WGS) entry which is preliminary data.</text>
</comment>
<dbReference type="AlphaFoldDB" id="A0A8J3D9N1"/>
<dbReference type="PANTHER" id="PTHR30093">
    <property type="entry name" value="GENERAL SECRETION PATHWAY PROTEIN G"/>
    <property type="match status" value="1"/>
</dbReference>
<dbReference type="PANTHER" id="PTHR30093:SF2">
    <property type="entry name" value="TYPE II SECRETION SYSTEM PROTEIN H"/>
    <property type="match status" value="1"/>
</dbReference>
<evidence type="ECO:0000256" key="1">
    <source>
        <dbReference type="SAM" id="Phobius"/>
    </source>
</evidence>
<keyword evidence="1" id="KW-0812">Transmembrane</keyword>
<dbReference type="SUPFAM" id="SSF54523">
    <property type="entry name" value="Pili subunits"/>
    <property type="match status" value="1"/>
</dbReference>
<keyword evidence="3" id="KW-1185">Reference proteome</keyword>
<evidence type="ECO:0000313" key="2">
    <source>
        <dbReference type="EMBL" id="GHB92206.1"/>
    </source>
</evidence>
<dbReference type="EMBL" id="BMXG01000002">
    <property type="protein sequence ID" value="GHB92206.1"/>
    <property type="molecule type" value="Genomic_DNA"/>
</dbReference>
<organism evidence="2 3">
    <name type="scientific">Cerasicoccus arenae</name>
    <dbReference type="NCBI Taxonomy" id="424488"/>
    <lineage>
        <taxon>Bacteria</taxon>
        <taxon>Pseudomonadati</taxon>
        <taxon>Verrucomicrobiota</taxon>
        <taxon>Opitutia</taxon>
        <taxon>Puniceicoccales</taxon>
        <taxon>Cerasicoccaceae</taxon>
        <taxon>Cerasicoccus</taxon>
    </lineage>
</organism>
<dbReference type="Gene3D" id="3.30.700.10">
    <property type="entry name" value="Glycoprotein, Type 4 Pilin"/>
    <property type="match status" value="1"/>
</dbReference>
<dbReference type="Proteomes" id="UP000642829">
    <property type="component" value="Unassembled WGS sequence"/>
</dbReference>
<proteinExistence type="predicted"/>
<sequence>MKARNAFTLVEILTVGTIVGILTAIMIPAVGRVRQSALTSQSVNNIRQLSMANLACLADTGHFVQSMSGNNRTHWYGKKKGKEYLPEGGYLIPYLQSGAVTRCPVFDQILGDSVNEDAQFNAGAGGYGYNSLYLGSSPQLSERGVSTWWTTPNVPANVPDPSKTVMFTSTAITNGEGIVEYGFSEPPFNLSGGKLAGRATPSVHFRFNGEALVAWADGRVSFESPSGDSKHNHWGADNEKAQIGWFGPEDFNGYWNPHFQDKRPY</sequence>
<feature type="transmembrane region" description="Helical" evidence="1">
    <location>
        <begin position="12"/>
        <end position="31"/>
    </location>
</feature>
<gene>
    <name evidence="2" type="ORF">GCM10007047_04060</name>
</gene>
<name>A0A8J3D9N1_9BACT</name>
<keyword evidence="1" id="KW-1133">Transmembrane helix</keyword>
<keyword evidence="1" id="KW-0472">Membrane</keyword>
<dbReference type="InterPro" id="IPR045584">
    <property type="entry name" value="Pilin-like"/>
</dbReference>
<evidence type="ECO:0000313" key="3">
    <source>
        <dbReference type="Proteomes" id="UP000642829"/>
    </source>
</evidence>
<reference evidence="2" key="1">
    <citation type="journal article" date="2014" name="Int. J. Syst. Evol. Microbiol.">
        <title>Complete genome sequence of Corynebacterium casei LMG S-19264T (=DSM 44701T), isolated from a smear-ripened cheese.</title>
        <authorList>
            <consortium name="US DOE Joint Genome Institute (JGI-PGF)"/>
            <person name="Walter F."/>
            <person name="Albersmeier A."/>
            <person name="Kalinowski J."/>
            <person name="Ruckert C."/>
        </authorList>
    </citation>
    <scope>NUCLEOTIDE SEQUENCE</scope>
    <source>
        <strain evidence="2">KCTC 12870</strain>
    </source>
</reference>
<dbReference type="RefSeq" id="WP_189511351.1">
    <property type="nucleotide sequence ID" value="NZ_BMXG01000002.1"/>
</dbReference>
<reference evidence="2" key="2">
    <citation type="submission" date="2020-09" db="EMBL/GenBank/DDBJ databases">
        <authorList>
            <person name="Sun Q."/>
            <person name="Kim S."/>
        </authorList>
    </citation>
    <scope>NUCLEOTIDE SEQUENCE</scope>
    <source>
        <strain evidence="2">KCTC 12870</strain>
    </source>
</reference>
<accession>A0A8J3D9N1</accession>
<protein>
    <recommendedName>
        <fullName evidence="4">Prepilin-type N-terminal cleavage/methylation domain-containing protein</fullName>
    </recommendedName>
</protein>
<evidence type="ECO:0008006" key="4">
    <source>
        <dbReference type="Google" id="ProtNLM"/>
    </source>
</evidence>